<proteinExistence type="predicted"/>
<dbReference type="AlphaFoldDB" id="A0A1K0G3I5"/>
<dbReference type="Proteomes" id="UP000179920">
    <property type="component" value="Chromosome VI"/>
</dbReference>
<accession>A0A1K0G3I5</accession>
<gene>
    <name evidence="1" type="ORF">UBRO_12604</name>
</gene>
<sequence length="359" mass="39079">MDTVTRYYGMHSPWVQKAIDQMSNQGAEIVEWSTTPDGYVLRTTESVGLTSWSSVTYEAMIPQDAAERYDQFLAASFVHRNLPFSVTVIRFVALVPQYLYSSEAIPSEATDGARATGSIGKCGKYFTTGPGGIEFTVEAYIGSDMVDPPVIVEISDPRDITAAVGASSETEVADLGVVYDDDSYTLRATSDGTSKFTTGYGVSYVSLGIPTEVMDMLIDAINADFTEHDWARGASACGVPKLQTHDGYSWLPVKNPEELPGCALSGTGNVQIANIPRFIRDKGKSILCDAFVSMRLKRVTKTSIRNAAQWELAMTVSYVQVNEFTTKQSPPIYNTPSLKGRNREATDEVIAAIKGMSLT</sequence>
<protein>
    <submittedName>
        <fullName evidence="1">Uncharacterized protein</fullName>
    </submittedName>
</protein>
<evidence type="ECO:0000313" key="1">
    <source>
        <dbReference type="EMBL" id="SAM81983.1"/>
    </source>
</evidence>
<evidence type="ECO:0000313" key="2">
    <source>
        <dbReference type="Proteomes" id="UP000179920"/>
    </source>
</evidence>
<organism evidence="1 2">
    <name type="scientific">Ustilago bromivora</name>
    <dbReference type="NCBI Taxonomy" id="307758"/>
    <lineage>
        <taxon>Eukaryota</taxon>
        <taxon>Fungi</taxon>
        <taxon>Dikarya</taxon>
        <taxon>Basidiomycota</taxon>
        <taxon>Ustilaginomycotina</taxon>
        <taxon>Ustilaginomycetes</taxon>
        <taxon>Ustilaginales</taxon>
        <taxon>Ustilaginaceae</taxon>
        <taxon>Ustilago</taxon>
    </lineage>
</organism>
<name>A0A1K0G3I5_9BASI</name>
<reference evidence="2" key="1">
    <citation type="submission" date="2016-04" db="EMBL/GenBank/DDBJ databases">
        <authorList>
            <person name="Guldener U."/>
            <person name="Guldener U."/>
        </authorList>
    </citation>
    <scope>NUCLEOTIDE SEQUENCE [LARGE SCALE GENOMIC DNA]</scope>
    <source>
        <strain evidence="2">UB2112</strain>
    </source>
</reference>
<dbReference type="EMBL" id="LT558122">
    <property type="protein sequence ID" value="SAM81983.1"/>
    <property type="molecule type" value="Genomic_DNA"/>
</dbReference>